<accession>A0A0V0SPF4</accession>
<evidence type="ECO:0000313" key="1">
    <source>
        <dbReference type="EMBL" id="KRX28259.1"/>
    </source>
</evidence>
<gene>
    <name evidence="1" type="ORF">T07_8631</name>
</gene>
<keyword evidence="2" id="KW-1185">Reference proteome</keyword>
<protein>
    <submittedName>
        <fullName evidence="1">Uncharacterized protein</fullName>
    </submittedName>
</protein>
<organism evidence="1 2">
    <name type="scientific">Trichinella nelsoni</name>
    <dbReference type="NCBI Taxonomy" id="6336"/>
    <lineage>
        <taxon>Eukaryota</taxon>
        <taxon>Metazoa</taxon>
        <taxon>Ecdysozoa</taxon>
        <taxon>Nematoda</taxon>
        <taxon>Enoplea</taxon>
        <taxon>Dorylaimia</taxon>
        <taxon>Trichinellida</taxon>
        <taxon>Trichinellidae</taxon>
        <taxon>Trichinella</taxon>
    </lineage>
</organism>
<sequence length="158" mass="18030">MFALPSLLSCELFLHDPGLVWQWKATWKIWGEEERKLRANVLISWCEVPSVIQHSVEVCSLIRFQTTVQDSDIHWPKKEKNRNKETAHCAVSIVDSWSYSNDNDTAYCSLNEPTIRPFARTSLPIWKLAFLSTPLTGALHCSKLFEIDCSTPCTFGAV</sequence>
<dbReference type="EMBL" id="JYDL01000001">
    <property type="protein sequence ID" value="KRX28259.1"/>
    <property type="molecule type" value="Genomic_DNA"/>
</dbReference>
<dbReference type="AlphaFoldDB" id="A0A0V0SPF4"/>
<reference evidence="1 2" key="1">
    <citation type="submission" date="2015-01" db="EMBL/GenBank/DDBJ databases">
        <title>Evolution of Trichinella species and genotypes.</title>
        <authorList>
            <person name="Korhonen P.K."/>
            <person name="Edoardo P."/>
            <person name="Giuseppe L.R."/>
            <person name="Gasser R.B."/>
        </authorList>
    </citation>
    <scope>NUCLEOTIDE SEQUENCE [LARGE SCALE GENOMIC DNA]</scope>
    <source>
        <strain evidence="1">ISS37</strain>
    </source>
</reference>
<name>A0A0V0SPF4_9BILA</name>
<dbReference type="Proteomes" id="UP000054630">
    <property type="component" value="Unassembled WGS sequence"/>
</dbReference>
<proteinExistence type="predicted"/>
<evidence type="ECO:0000313" key="2">
    <source>
        <dbReference type="Proteomes" id="UP000054630"/>
    </source>
</evidence>
<comment type="caution">
    <text evidence="1">The sequence shown here is derived from an EMBL/GenBank/DDBJ whole genome shotgun (WGS) entry which is preliminary data.</text>
</comment>